<dbReference type="InterPro" id="IPR011444">
    <property type="entry name" value="DUF1549"/>
</dbReference>
<dbReference type="GO" id="GO:0009055">
    <property type="term" value="F:electron transfer activity"/>
    <property type="evidence" value="ECO:0007669"/>
    <property type="project" value="InterPro"/>
</dbReference>
<feature type="domain" description="DUF1553" evidence="2">
    <location>
        <begin position="722"/>
        <end position="980"/>
    </location>
</feature>
<dbReference type="Pfam" id="PF07635">
    <property type="entry name" value="PSCyt1"/>
    <property type="match status" value="1"/>
</dbReference>
<feature type="domain" description="DUF1549" evidence="1">
    <location>
        <begin position="134"/>
        <end position="337"/>
    </location>
</feature>
<dbReference type="InterPro" id="IPR013320">
    <property type="entry name" value="ConA-like_dom_sf"/>
</dbReference>
<dbReference type="OrthoDB" id="127107at2"/>
<accession>A0A517MCV4</accession>
<dbReference type="InterPro" id="IPR011429">
    <property type="entry name" value="Cyt_c_Planctomycete-type"/>
</dbReference>
<dbReference type="Pfam" id="PF07583">
    <property type="entry name" value="PSCyt2"/>
    <property type="match status" value="1"/>
</dbReference>
<organism evidence="4 5">
    <name type="scientific">Roseimaritima multifibrata</name>
    <dbReference type="NCBI Taxonomy" id="1930274"/>
    <lineage>
        <taxon>Bacteria</taxon>
        <taxon>Pseudomonadati</taxon>
        <taxon>Planctomycetota</taxon>
        <taxon>Planctomycetia</taxon>
        <taxon>Pirellulales</taxon>
        <taxon>Pirellulaceae</taxon>
        <taxon>Roseimaritima</taxon>
    </lineage>
</organism>
<feature type="domain" description="Cytochrome C Planctomycete-type" evidence="3">
    <location>
        <begin position="37"/>
        <end position="91"/>
    </location>
</feature>
<keyword evidence="5" id="KW-1185">Reference proteome</keyword>
<proteinExistence type="predicted"/>
<protein>
    <submittedName>
        <fullName evidence="4">Planctomycete cytochrome C</fullName>
    </submittedName>
</protein>
<name>A0A517MCV4_9BACT</name>
<gene>
    <name evidence="4" type="ORF">FF011L_14030</name>
</gene>
<dbReference type="KEGG" id="rml:FF011L_14030"/>
<dbReference type="Proteomes" id="UP000320672">
    <property type="component" value="Chromosome"/>
</dbReference>
<reference evidence="4 5" key="1">
    <citation type="submission" date="2019-02" db="EMBL/GenBank/DDBJ databases">
        <title>Deep-cultivation of Planctomycetes and their phenomic and genomic characterization uncovers novel biology.</title>
        <authorList>
            <person name="Wiegand S."/>
            <person name="Jogler M."/>
            <person name="Boedeker C."/>
            <person name="Pinto D."/>
            <person name="Vollmers J."/>
            <person name="Rivas-Marin E."/>
            <person name="Kohn T."/>
            <person name="Peeters S.H."/>
            <person name="Heuer A."/>
            <person name="Rast P."/>
            <person name="Oberbeckmann S."/>
            <person name="Bunk B."/>
            <person name="Jeske O."/>
            <person name="Meyerdierks A."/>
            <person name="Storesund J.E."/>
            <person name="Kallscheuer N."/>
            <person name="Luecker S."/>
            <person name="Lage O.M."/>
            <person name="Pohl T."/>
            <person name="Merkel B.J."/>
            <person name="Hornburger P."/>
            <person name="Mueller R.-W."/>
            <person name="Bruemmer F."/>
            <person name="Labrenz M."/>
            <person name="Spormann A.M."/>
            <person name="Op den Camp H."/>
            <person name="Overmann J."/>
            <person name="Amann R."/>
            <person name="Jetten M.S.M."/>
            <person name="Mascher T."/>
            <person name="Medema M.H."/>
            <person name="Devos D.P."/>
            <person name="Kaster A.-K."/>
            <person name="Ovreas L."/>
            <person name="Rohde M."/>
            <person name="Galperin M.Y."/>
            <person name="Jogler C."/>
        </authorList>
    </citation>
    <scope>NUCLEOTIDE SEQUENCE [LARGE SCALE GENOMIC DNA]</scope>
    <source>
        <strain evidence="4 5">FF011L</strain>
    </source>
</reference>
<dbReference type="Pfam" id="PF13385">
    <property type="entry name" value="Laminin_G_3"/>
    <property type="match status" value="1"/>
</dbReference>
<dbReference type="InterPro" id="IPR022655">
    <property type="entry name" value="DUF1553"/>
</dbReference>
<dbReference type="PANTHER" id="PTHR35889:SF3">
    <property type="entry name" value="F-BOX DOMAIN-CONTAINING PROTEIN"/>
    <property type="match status" value="1"/>
</dbReference>
<dbReference type="AlphaFoldDB" id="A0A517MCV4"/>
<evidence type="ECO:0000259" key="2">
    <source>
        <dbReference type="Pfam" id="PF07587"/>
    </source>
</evidence>
<evidence type="ECO:0000313" key="4">
    <source>
        <dbReference type="EMBL" id="QDS92656.1"/>
    </source>
</evidence>
<dbReference type="EMBL" id="CP036262">
    <property type="protein sequence ID" value="QDS92656.1"/>
    <property type="molecule type" value="Genomic_DNA"/>
</dbReference>
<dbReference type="RefSeq" id="WP_145350879.1">
    <property type="nucleotide sequence ID" value="NZ_CP036262.1"/>
</dbReference>
<dbReference type="Pfam" id="PF07587">
    <property type="entry name" value="PSD1"/>
    <property type="match status" value="1"/>
</dbReference>
<evidence type="ECO:0000259" key="1">
    <source>
        <dbReference type="Pfam" id="PF07583"/>
    </source>
</evidence>
<dbReference type="SUPFAM" id="SSF46626">
    <property type="entry name" value="Cytochrome c"/>
    <property type="match status" value="1"/>
</dbReference>
<dbReference type="SUPFAM" id="SSF49899">
    <property type="entry name" value="Concanavalin A-like lectins/glucanases"/>
    <property type="match status" value="1"/>
</dbReference>
<dbReference type="Gene3D" id="2.60.120.200">
    <property type="match status" value="1"/>
</dbReference>
<evidence type="ECO:0000259" key="3">
    <source>
        <dbReference type="Pfam" id="PF07635"/>
    </source>
</evidence>
<sequence length="1035" mass="116422">MQARFFSTIVVILVVLPVAAEDVRFDRDVRPILADKCYFCHGPDAEHRQADLRLDLEEEARGAVGAGDPQTSELILRILASDPAEIMPPPDAHKELSSQEIEILTDWVRQGAVWSKHWAFEAPQANVKIEKPSVDAFIKAKLAEHSLEWLPEASREKLIRRVTFDLTGLPPTIEEIDRFLADDSPQAYESLVDRLLASPRYGQRMAVMWLDAARYGDTSVYHADGNRDMWAWRDAIVDAYNSNMPFDQFSINQLAGDLIPDATFQQQLLSGFNRNNGTTDEGGAIAEEYRVEYAVDRVRTTSTVWMGLTMECAQCHDHKYDPISHEEYFQFYAYFNVSSDTGMQTRNGNAEPKLDIPVPQKEQRLADVAKKRAHVEQELEAVSKQSQPDYEAWLKARQAAERTLASLPSGSIVQLTLNEGKGTDVEDLLNPDIHGEVVGNAVWVDSREDTGFQFDGSSYIDLKDVGNFERTDSFSYGGWIQPQKGASGALLARMDDQNAHRGYDVLVGDGVISVHLIHTWPTNAVKVVSKKKLKAAEWQHVFVTYDGSSKAAGVKIYVNGEEWEWVIEQDRLSESIQTDKTLFVGSRNPGARWKGIVDEISVFERCLNSDEVKAVMGHSAIESLLAIDPAERSPEQNQTLRRFYLSTENEAYQELEKQLAILDAERTEIEKPITSVMVMGNMDKPRETFVLNRGAYDAPTKVKVQPGTLAVLPPMAADAPANRLGLANWLFREDHPLTARVAVNRYWQMLFGRGLVGTPEDFGAQGEYPSHPELLDWLAVDFRESGWDVKRFIKQLVMSETYRQTSEAGLESYQRDPENRLFARGARFRLQGEFIRDNALAISGLLNESFGGPGVKPYQPPGLWVEVGLSGKPSFVQDHADKLYRRSLYTYWKRSAPPPSMQIFDAPTREVCVIRRARTNTPLQAFVTLNDPQFVEAARHFAERILVEGGDSPEAKLEFAFRTVTARKMEDQDRSVLDEVLRGAREHYAANPDAAKELVSIGESVTQSELDLTEHAAWTTLASALLNLDETLTRE</sequence>
<evidence type="ECO:0000313" key="5">
    <source>
        <dbReference type="Proteomes" id="UP000320672"/>
    </source>
</evidence>
<dbReference type="InterPro" id="IPR036909">
    <property type="entry name" value="Cyt_c-like_dom_sf"/>
</dbReference>
<dbReference type="PANTHER" id="PTHR35889">
    <property type="entry name" value="CYCLOINULO-OLIGOSACCHARIDE FRUCTANOTRANSFERASE-RELATED"/>
    <property type="match status" value="1"/>
</dbReference>
<dbReference type="GO" id="GO:0020037">
    <property type="term" value="F:heme binding"/>
    <property type="evidence" value="ECO:0007669"/>
    <property type="project" value="InterPro"/>
</dbReference>